<protein>
    <submittedName>
        <fullName evidence="1">Gp23-like protein</fullName>
    </submittedName>
</protein>
<dbReference type="EMBL" id="CYZV01000018">
    <property type="protein sequence ID" value="CUO25019.1"/>
    <property type="molecule type" value="Genomic_DNA"/>
</dbReference>
<proteinExistence type="predicted"/>
<accession>A0A174DL06</accession>
<name>A0A174DL06_9CLOT</name>
<gene>
    <name evidence="1" type="ORF">ERS852470_01822</name>
</gene>
<organism evidence="1 2">
    <name type="scientific">Clostridium disporicum</name>
    <dbReference type="NCBI Taxonomy" id="84024"/>
    <lineage>
        <taxon>Bacteria</taxon>
        <taxon>Bacillati</taxon>
        <taxon>Bacillota</taxon>
        <taxon>Clostridia</taxon>
        <taxon>Eubacteriales</taxon>
        <taxon>Clostridiaceae</taxon>
        <taxon>Clostridium</taxon>
    </lineage>
</organism>
<dbReference type="Proteomes" id="UP000095558">
    <property type="component" value="Unassembled WGS sequence"/>
</dbReference>
<evidence type="ECO:0000313" key="2">
    <source>
        <dbReference type="Proteomes" id="UP000095558"/>
    </source>
</evidence>
<sequence length="151" mass="17895">MTYDELLNEATTAGAIVKEVNFKTRKSDNLYNKIAIHKELSNYEKTFLLAKELGNYYNFIGNKAKNRNLNKRTKEFLERQYDYNKKIGIIGLISAFDNNCSDRCEIAKYLNVTLDYLNEAISYYEHKYGSIYRIDDYIIYFSPKFYIGKFF</sequence>
<dbReference type="AlphaFoldDB" id="A0A174DL06"/>
<dbReference type="RefSeq" id="WP_055276482.1">
    <property type="nucleotide sequence ID" value="NZ_CYZV01000018.1"/>
</dbReference>
<dbReference type="OrthoDB" id="1707128at2"/>
<reference evidence="1 2" key="1">
    <citation type="submission" date="2015-09" db="EMBL/GenBank/DDBJ databases">
        <authorList>
            <consortium name="Pathogen Informatics"/>
        </authorList>
    </citation>
    <scope>NUCLEOTIDE SEQUENCE [LARGE SCALE GENOMIC DNA]</scope>
    <source>
        <strain evidence="1 2">2789STDY5834855</strain>
    </source>
</reference>
<evidence type="ECO:0000313" key="1">
    <source>
        <dbReference type="EMBL" id="CUO25019.1"/>
    </source>
</evidence>